<gene>
    <name evidence="3" type="ORF">Q5741_21075</name>
</gene>
<dbReference type="Proteomes" id="UP001240171">
    <property type="component" value="Unassembled WGS sequence"/>
</dbReference>
<dbReference type="Pfam" id="PF22570">
    <property type="entry name" value="LiaF-TM"/>
    <property type="match status" value="1"/>
</dbReference>
<keyword evidence="4" id="KW-1185">Reference proteome</keyword>
<name>A0ABT9CHY0_9BACL</name>
<reference evidence="3 4" key="1">
    <citation type="submission" date="2023-07" db="EMBL/GenBank/DDBJ databases">
        <title>Paenibacillus sp. JX-17 nov. isolated from soil.</title>
        <authorList>
            <person name="Wan Y."/>
            <person name="Liu B."/>
        </authorList>
    </citation>
    <scope>NUCLEOTIDE SEQUENCE [LARGE SCALE GENOMIC DNA]</scope>
    <source>
        <strain evidence="3 4">JX-17</strain>
    </source>
</reference>
<dbReference type="RefSeq" id="WP_305026102.1">
    <property type="nucleotide sequence ID" value="NZ_JAUQTB010000026.1"/>
</dbReference>
<proteinExistence type="predicted"/>
<evidence type="ECO:0000313" key="4">
    <source>
        <dbReference type="Proteomes" id="UP001240171"/>
    </source>
</evidence>
<evidence type="ECO:0000256" key="1">
    <source>
        <dbReference type="SAM" id="Phobius"/>
    </source>
</evidence>
<feature type="transmembrane region" description="Helical" evidence="1">
    <location>
        <begin position="58"/>
        <end position="73"/>
    </location>
</feature>
<keyword evidence="1" id="KW-1133">Transmembrane helix</keyword>
<keyword evidence="1" id="KW-0472">Membrane</keyword>
<dbReference type="EMBL" id="JAUQTB010000026">
    <property type="protein sequence ID" value="MDO7908879.1"/>
    <property type="molecule type" value="Genomic_DNA"/>
</dbReference>
<comment type="caution">
    <text evidence="3">The sequence shown here is derived from an EMBL/GenBank/DDBJ whole genome shotgun (WGS) entry which is preliminary data.</text>
</comment>
<protein>
    <recommendedName>
        <fullName evidence="2">LiaF transmembrane domain-containing protein</fullName>
    </recommendedName>
</protein>
<feature type="domain" description="LiaF transmembrane" evidence="2">
    <location>
        <begin position="10"/>
        <end position="101"/>
    </location>
</feature>
<keyword evidence="1" id="KW-0812">Transmembrane</keyword>
<evidence type="ECO:0000259" key="2">
    <source>
        <dbReference type="Pfam" id="PF22570"/>
    </source>
</evidence>
<accession>A0ABT9CHY0</accession>
<sequence length="103" mass="11278">MRVNKGKGLAIALIVLGTLMLLGKFTPFFGHLIGSIFGLVFPLIMIALGYYGIKRGNAGFGWIIMIIGVLVLISKLAWLIGPFIAIGLIIFGISMLKDRRRPY</sequence>
<evidence type="ECO:0000313" key="3">
    <source>
        <dbReference type="EMBL" id="MDO7908879.1"/>
    </source>
</evidence>
<feature type="transmembrane region" description="Helical" evidence="1">
    <location>
        <begin position="79"/>
        <end position="96"/>
    </location>
</feature>
<organism evidence="3 4">
    <name type="scientific">Paenibacillus lacisoli</name>
    <dbReference type="NCBI Taxonomy" id="3064525"/>
    <lineage>
        <taxon>Bacteria</taxon>
        <taxon>Bacillati</taxon>
        <taxon>Bacillota</taxon>
        <taxon>Bacilli</taxon>
        <taxon>Bacillales</taxon>
        <taxon>Paenibacillaceae</taxon>
        <taxon>Paenibacillus</taxon>
    </lineage>
</organism>
<dbReference type="InterPro" id="IPR054331">
    <property type="entry name" value="LiaF_TM"/>
</dbReference>
<feature type="transmembrane region" description="Helical" evidence="1">
    <location>
        <begin position="33"/>
        <end position="51"/>
    </location>
</feature>